<dbReference type="InterPro" id="IPR020084">
    <property type="entry name" value="NUDIX_hydrolase_CS"/>
</dbReference>
<dbReference type="EMBL" id="PKUQ01000001">
    <property type="protein sequence ID" value="PLW79172.1"/>
    <property type="molecule type" value="Genomic_DNA"/>
</dbReference>
<evidence type="ECO:0000259" key="3">
    <source>
        <dbReference type="PROSITE" id="PS51462"/>
    </source>
</evidence>
<gene>
    <name evidence="4" type="ORF">C0081_02810</name>
</gene>
<protein>
    <recommendedName>
        <fullName evidence="3">Nudix hydrolase domain-containing protein</fullName>
    </recommendedName>
</protein>
<comment type="caution">
    <text evidence="4">The sequence shown here is derived from an EMBL/GenBank/DDBJ whole genome shotgun (WGS) entry which is preliminary data.</text>
</comment>
<dbReference type="Gene3D" id="3.90.79.10">
    <property type="entry name" value="Nucleoside Triphosphate Pyrophosphohydrolase"/>
    <property type="match status" value="1"/>
</dbReference>
<dbReference type="GO" id="GO:0016787">
    <property type="term" value="F:hydrolase activity"/>
    <property type="evidence" value="ECO:0007669"/>
    <property type="project" value="UniProtKB-KW"/>
</dbReference>
<dbReference type="InterPro" id="IPR000086">
    <property type="entry name" value="NUDIX_hydrolase_dom"/>
</dbReference>
<keyword evidence="5" id="KW-1185">Reference proteome</keyword>
<sequence>MRLISILSRLGVPISAPRWLISLMLIVRSGTQGVSLGVRVVVFGADGAVFLVRHSYLDGWYFPGGGVDRGELLVEAAKRELCEEARIISLSEPQLLGIYLNDKRALPDYIACYVVKDWRWDSATGERLDGRSLDGEIIESGFFDLDELPDGISIATRARLKEIAEGADAAHYW</sequence>
<dbReference type="Proteomes" id="UP000234881">
    <property type="component" value="Unassembled WGS sequence"/>
</dbReference>
<comment type="cofactor">
    <cofactor evidence="1">
        <name>Mg(2+)</name>
        <dbReference type="ChEBI" id="CHEBI:18420"/>
    </cofactor>
</comment>
<keyword evidence="2" id="KW-0378">Hydrolase</keyword>
<evidence type="ECO:0000256" key="2">
    <source>
        <dbReference type="ARBA" id="ARBA00022801"/>
    </source>
</evidence>
<proteinExistence type="predicted"/>
<reference evidence="4 5" key="1">
    <citation type="submission" date="2018-01" db="EMBL/GenBank/DDBJ databases">
        <title>The draft genome sequence of Cohaesibacter sp. H1304.</title>
        <authorList>
            <person name="Wang N.-N."/>
            <person name="Du Z.-J."/>
        </authorList>
    </citation>
    <scope>NUCLEOTIDE SEQUENCE [LARGE SCALE GENOMIC DNA]</scope>
    <source>
        <strain evidence="4 5">H1304</strain>
    </source>
</reference>
<dbReference type="PANTHER" id="PTHR43046:SF14">
    <property type="entry name" value="MUTT_NUDIX FAMILY PROTEIN"/>
    <property type="match status" value="1"/>
</dbReference>
<evidence type="ECO:0000313" key="4">
    <source>
        <dbReference type="EMBL" id="PLW79172.1"/>
    </source>
</evidence>
<name>A0A2N5XXF1_9HYPH</name>
<dbReference type="SUPFAM" id="SSF55811">
    <property type="entry name" value="Nudix"/>
    <property type="match status" value="1"/>
</dbReference>
<dbReference type="InterPro" id="IPR015797">
    <property type="entry name" value="NUDIX_hydrolase-like_dom_sf"/>
</dbReference>
<evidence type="ECO:0000313" key="5">
    <source>
        <dbReference type="Proteomes" id="UP000234881"/>
    </source>
</evidence>
<dbReference type="PANTHER" id="PTHR43046">
    <property type="entry name" value="GDP-MANNOSE MANNOSYL HYDROLASE"/>
    <property type="match status" value="1"/>
</dbReference>
<feature type="domain" description="Nudix hydrolase" evidence="3">
    <location>
        <begin position="33"/>
        <end position="165"/>
    </location>
</feature>
<dbReference type="OrthoDB" id="9800065at2"/>
<organism evidence="4 5">
    <name type="scientific">Cohaesibacter celericrescens</name>
    <dbReference type="NCBI Taxonomy" id="2067669"/>
    <lineage>
        <taxon>Bacteria</taxon>
        <taxon>Pseudomonadati</taxon>
        <taxon>Pseudomonadota</taxon>
        <taxon>Alphaproteobacteria</taxon>
        <taxon>Hyphomicrobiales</taxon>
        <taxon>Cohaesibacteraceae</taxon>
    </lineage>
</organism>
<dbReference type="Pfam" id="PF00293">
    <property type="entry name" value="NUDIX"/>
    <property type="match status" value="1"/>
</dbReference>
<evidence type="ECO:0000256" key="1">
    <source>
        <dbReference type="ARBA" id="ARBA00001946"/>
    </source>
</evidence>
<dbReference type="PROSITE" id="PS51462">
    <property type="entry name" value="NUDIX"/>
    <property type="match status" value="1"/>
</dbReference>
<dbReference type="AlphaFoldDB" id="A0A2N5XXF1"/>
<dbReference type="PROSITE" id="PS00893">
    <property type="entry name" value="NUDIX_BOX"/>
    <property type="match status" value="1"/>
</dbReference>
<accession>A0A2N5XXF1</accession>